<dbReference type="EC" id="3.1.3.5" evidence="3"/>
<reference evidence="9" key="2">
    <citation type="submission" date="2011-02" db="EMBL/GenBank/DDBJ databases">
        <authorList>
            <person name="MacLean D."/>
        </authorList>
    </citation>
    <scope>NUCLEOTIDE SEQUENCE</scope>
</reference>
<evidence type="ECO:0000256" key="6">
    <source>
        <dbReference type="ARBA" id="ARBA00022801"/>
    </source>
</evidence>
<dbReference type="EMBL" id="FR824284">
    <property type="protein sequence ID" value="CCA24425.1"/>
    <property type="molecule type" value="Genomic_DNA"/>
</dbReference>
<dbReference type="GO" id="GO:0009117">
    <property type="term" value="P:nucleotide metabolic process"/>
    <property type="evidence" value="ECO:0007669"/>
    <property type="project" value="UniProtKB-KW"/>
</dbReference>
<organism evidence="9">
    <name type="scientific">Albugo laibachii Nc14</name>
    <dbReference type="NCBI Taxonomy" id="890382"/>
    <lineage>
        <taxon>Eukaryota</taxon>
        <taxon>Sar</taxon>
        <taxon>Stramenopiles</taxon>
        <taxon>Oomycota</taxon>
        <taxon>Peronosporomycetes</taxon>
        <taxon>Albuginales</taxon>
        <taxon>Albuginaceae</taxon>
        <taxon>Albugo</taxon>
    </lineage>
</organism>
<sequence length="274" mass="31236">MLQESEAQPVRTPSRMIIRDADSFARKWKKFAAGGVDHLVVIADFDYTLTTYHKVSGEQADTSHGILSAGGSINEEMTSRGRALFEQFYPIEQSTNLTDEEKLPHMIKWWNLEHQNFVENGLTQSLLMEAVDTSSVRFRPRFREMFAFLERNAVPTLIFSAGLSDVIRALLAKEYAVWKGSVPSNVHVVSNLMQFDPSGRLLGLHDKLIHCLNKNASVVVDTDFHKQIRNEKRRNILLLGDSISDVRMAHGLDHEEDEIIRTPVFIALKHLFLY</sequence>
<evidence type="ECO:0000256" key="8">
    <source>
        <dbReference type="ARBA" id="ARBA00023080"/>
    </source>
</evidence>
<dbReference type="SFLD" id="SFLDS00003">
    <property type="entry name" value="Haloacid_Dehalogenase"/>
    <property type="match status" value="1"/>
</dbReference>
<proteinExistence type="inferred from homology"/>
<gene>
    <name evidence="9" type="primary">AlNc14C239G9442</name>
    <name evidence="9" type="ORF">ALNC14_105690</name>
</gene>
<dbReference type="HOGENOM" id="CLU_048584_0_2_1"/>
<dbReference type="GO" id="GO:0000287">
    <property type="term" value="F:magnesium ion binding"/>
    <property type="evidence" value="ECO:0007669"/>
    <property type="project" value="InterPro"/>
</dbReference>
<dbReference type="FunFam" id="1.10.150.340:FF:000001">
    <property type="entry name" value="Cytosolic 5-nucleotidase 3-like"/>
    <property type="match status" value="1"/>
</dbReference>
<accession>F0WSU7</accession>
<evidence type="ECO:0000256" key="3">
    <source>
        <dbReference type="ARBA" id="ARBA00012643"/>
    </source>
</evidence>
<evidence type="ECO:0000256" key="7">
    <source>
        <dbReference type="ARBA" id="ARBA00022842"/>
    </source>
</evidence>
<dbReference type="SFLD" id="SFLDG01128">
    <property type="entry name" value="C1.4:_5'-Nucleotidase_Like"/>
    <property type="match status" value="1"/>
</dbReference>
<comment type="similarity">
    <text evidence="2">Belongs to the pyrimidine 5'-nucleotidase family.</text>
</comment>
<evidence type="ECO:0000313" key="9">
    <source>
        <dbReference type="EMBL" id="CCA24425.1"/>
    </source>
</evidence>
<reference evidence="9" key="1">
    <citation type="journal article" date="2011" name="PLoS Biol.">
        <title>Gene gain and loss during evolution of obligate parasitism in the white rust pathogen of Arabidopsis thaliana.</title>
        <authorList>
            <person name="Kemen E."/>
            <person name="Gardiner A."/>
            <person name="Schultz-Larsen T."/>
            <person name="Kemen A.C."/>
            <person name="Balmuth A.L."/>
            <person name="Robert-Seilaniantz A."/>
            <person name="Bailey K."/>
            <person name="Holub E."/>
            <person name="Studholme D.J."/>
            <person name="Maclean D."/>
            <person name="Jones J.D."/>
        </authorList>
    </citation>
    <scope>NUCLEOTIDE SEQUENCE</scope>
</reference>
<keyword evidence="8" id="KW-0546">Nucleotide metabolism</keyword>
<dbReference type="Pfam" id="PF05822">
    <property type="entry name" value="UMPH-1"/>
    <property type="match status" value="1"/>
</dbReference>
<dbReference type="Gene3D" id="3.40.50.1000">
    <property type="entry name" value="HAD superfamily/HAD-like"/>
    <property type="match status" value="1"/>
</dbReference>
<dbReference type="InterPro" id="IPR023214">
    <property type="entry name" value="HAD_sf"/>
</dbReference>
<keyword evidence="7" id="KW-0460">Magnesium</keyword>
<dbReference type="PANTHER" id="PTHR13045">
    <property type="entry name" value="5'-NUCLEOTIDASE"/>
    <property type="match status" value="1"/>
</dbReference>
<dbReference type="InterPro" id="IPR036412">
    <property type="entry name" value="HAD-like_sf"/>
</dbReference>
<evidence type="ECO:0000256" key="2">
    <source>
        <dbReference type="ARBA" id="ARBA00008389"/>
    </source>
</evidence>
<keyword evidence="6" id="KW-0378">Hydrolase</keyword>
<name>F0WSU7_9STRA</name>
<dbReference type="SUPFAM" id="SSF56784">
    <property type="entry name" value="HAD-like"/>
    <property type="match status" value="1"/>
</dbReference>
<dbReference type="InterPro" id="IPR006434">
    <property type="entry name" value="Pyrimidine_nucleotidase_eu"/>
</dbReference>
<dbReference type="GO" id="GO:0005737">
    <property type="term" value="C:cytoplasm"/>
    <property type="evidence" value="ECO:0007669"/>
    <property type="project" value="InterPro"/>
</dbReference>
<protein>
    <recommendedName>
        <fullName evidence="3">5'-nucleotidase</fullName>
        <ecNumber evidence="3">3.1.3.5</ecNumber>
    </recommendedName>
</protein>
<dbReference type="GO" id="GO:0000166">
    <property type="term" value="F:nucleotide binding"/>
    <property type="evidence" value="ECO:0007669"/>
    <property type="project" value="UniProtKB-KW"/>
</dbReference>
<comment type="catalytic activity">
    <reaction evidence="1">
        <text>a ribonucleoside 5'-phosphate + H2O = a ribonucleoside + phosphate</text>
        <dbReference type="Rhea" id="RHEA:12484"/>
        <dbReference type="ChEBI" id="CHEBI:15377"/>
        <dbReference type="ChEBI" id="CHEBI:18254"/>
        <dbReference type="ChEBI" id="CHEBI:43474"/>
        <dbReference type="ChEBI" id="CHEBI:58043"/>
        <dbReference type="EC" id="3.1.3.5"/>
    </reaction>
</comment>
<keyword evidence="5" id="KW-0547">Nucleotide-binding</keyword>
<dbReference type="Gene3D" id="1.10.150.340">
    <property type="entry name" value="Pyrimidine 5'-nucleotidase (UMPH-1), N-terminal domain"/>
    <property type="match status" value="1"/>
</dbReference>
<keyword evidence="4" id="KW-0479">Metal-binding</keyword>
<dbReference type="PANTHER" id="PTHR13045:SF0">
    <property type="entry name" value="7-METHYLGUANOSINE PHOSPHATE-SPECIFIC 5'-NUCLEOTIDASE"/>
    <property type="match status" value="1"/>
</dbReference>
<evidence type="ECO:0000256" key="1">
    <source>
        <dbReference type="ARBA" id="ARBA00000815"/>
    </source>
</evidence>
<dbReference type="GO" id="GO:0008253">
    <property type="term" value="F:5'-nucleotidase activity"/>
    <property type="evidence" value="ECO:0007669"/>
    <property type="project" value="UniProtKB-EC"/>
</dbReference>
<evidence type="ECO:0000256" key="4">
    <source>
        <dbReference type="ARBA" id="ARBA00022723"/>
    </source>
</evidence>
<evidence type="ECO:0000256" key="5">
    <source>
        <dbReference type="ARBA" id="ARBA00022741"/>
    </source>
</evidence>
<dbReference type="AlphaFoldDB" id="F0WSU7"/>